<feature type="transmembrane region" description="Helical" evidence="2">
    <location>
        <begin position="49"/>
        <end position="71"/>
    </location>
</feature>
<gene>
    <name evidence="3" type="ORF">GJ698_20935</name>
</gene>
<feature type="coiled-coil region" evidence="1">
    <location>
        <begin position="5"/>
        <end position="32"/>
    </location>
</feature>
<keyword evidence="4" id="KW-1185">Reference proteome</keyword>
<keyword evidence="2" id="KW-0812">Transmembrane</keyword>
<dbReference type="Proteomes" id="UP000439986">
    <property type="component" value="Unassembled WGS sequence"/>
</dbReference>
<keyword evidence="2" id="KW-0472">Membrane</keyword>
<dbReference type="EMBL" id="WKJL01000017">
    <property type="protein sequence ID" value="MRW86540.1"/>
    <property type="molecule type" value="Genomic_DNA"/>
</dbReference>
<sequence length="102" mass="11284">METRIAKLEELMTDTRERLVRIEERLEQCATKTDLEALRAEMHKGFSEMIKWIVGTAIVMSGTGIVVMTFVPNNAVPKAPPPAPLPPVVIYTQPAPAALPKM</sequence>
<proteinExistence type="predicted"/>
<evidence type="ECO:0000256" key="1">
    <source>
        <dbReference type="SAM" id="Coils"/>
    </source>
</evidence>
<evidence type="ECO:0000313" key="3">
    <source>
        <dbReference type="EMBL" id="MRW86540.1"/>
    </source>
</evidence>
<keyword evidence="2" id="KW-1133">Transmembrane helix</keyword>
<protein>
    <submittedName>
        <fullName evidence="3">Uncharacterized protein</fullName>
    </submittedName>
</protein>
<evidence type="ECO:0000256" key="2">
    <source>
        <dbReference type="SAM" id="Phobius"/>
    </source>
</evidence>
<name>A0A844DEB1_9BURK</name>
<dbReference type="RefSeq" id="WP_154359798.1">
    <property type="nucleotide sequence ID" value="NZ_WKJL01000017.1"/>
</dbReference>
<evidence type="ECO:0000313" key="4">
    <source>
        <dbReference type="Proteomes" id="UP000439986"/>
    </source>
</evidence>
<keyword evidence="1" id="KW-0175">Coiled coil</keyword>
<accession>A0A844DEB1</accession>
<comment type="caution">
    <text evidence="3">The sequence shown here is derived from an EMBL/GenBank/DDBJ whole genome shotgun (WGS) entry which is preliminary data.</text>
</comment>
<organism evidence="3 4">
    <name type="scientific">Duganella aquatilis</name>
    <dbReference type="NCBI Taxonomy" id="2666082"/>
    <lineage>
        <taxon>Bacteria</taxon>
        <taxon>Pseudomonadati</taxon>
        <taxon>Pseudomonadota</taxon>
        <taxon>Betaproteobacteria</taxon>
        <taxon>Burkholderiales</taxon>
        <taxon>Oxalobacteraceae</taxon>
        <taxon>Telluria group</taxon>
        <taxon>Duganella</taxon>
    </lineage>
</organism>
<dbReference type="AlphaFoldDB" id="A0A844DEB1"/>
<reference evidence="3 4" key="1">
    <citation type="submission" date="2019-11" db="EMBL/GenBank/DDBJ databases">
        <title>Novel species isolated from a subtropical stream in China.</title>
        <authorList>
            <person name="Lu H."/>
        </authorList>
    </citation>
    <scope>NUCLEOTIDE SEQUENCE [LARGE SCALE GENOMIC DNA]</scope>
    <source>
        <strain evidence="3 4">FT26W</strain>
    </source>
</reference>